<accession>A0ABP8CTP1</accession>
<dbReference type="SUPFAM" id="SSF52540">
    <property type="entry name" value="P-loop containing nucleoside triphosphate hydrolases"/>
    <property type="match status" value="1"/>
</dbReference>
<organism evidence="1 2">
    <name type="scientific">Dactylosporangium darangshiense</name>
    <dbReference type="NCBI Taxonomy" id="579108"/>
    <lineage>
        <taxon>Bacteria</taxon>
        <taxon>Bacillati</taxon>
        <taxon>Actinomycetota</taxon>
        <taxon>Actinomycetes</taxon>
        <taxon>Micromonosporales</taxon>
        <taxon>Micromonosporaceae</taxon>
        <taxon>Dactylosporangium</taxon>
    </lineage>
</organism>
<name>A0ABP8CTP1_9ACTN</name>
<proteinExistence type="predicted"/>
<comment type="caution">
    <text evidence="1">The sequence shown here is derived from an EMBL/GenBank/DDBJ whole genome shotgun (WGS) entry which is preliminary data.</text>
</comment>
<evidence type="ECO:0000313" key="2">
    <source>
        <dbReference type="Proteomes" id="UP001500620"/>
    </source>
</evidence>
<gene>
    <name evidence="1" type="ORF">GCM10022255_001100</name>
</gene>
<keyword evidence="2" id="KW-1185">Reference proteome</keyword>
<dbReference type="Proteomes" id="UP001500620">
    <property type="component" value="Unassembled WGS sequence"/>
</dbReference>
<protein>
    <submittedName>
        <fullName evidence="1">Uncharacterized protein</fullName>
    </submittedName>
</protein>
<reference evidence="2" key="1">
    <citation type="journal article" date="2019" name="Int. J. Syst. Evol. Microbiol.">
        <title>The Global Catalogue of Microorganisms (GCM) 10K type strain sequencing project: providing services to taxonomists for standard genome sequencing and annotation.</title>
        <authorList>
            <consortium name="The Broad Institute Genomics Platform"/>
            <consortium name="The Broad Institute Genome Sequencing Center for Infectious Disease"/>
            <person name="Wu L."/>
            <person name="Ma J."/>
        </authorList>
    </citation>
    <scope>NUCLEOTIDE SEQUENCE [LARGE SCALE GENOMIC DNA]</scope>
    <source>
        <strain evidence="2">JCM 17441</strain>
    </source>
</reference>
<dbReference type="Gene3D" id="3.40.50.300">
    <property type="entry name" value="P-loop containing nucleotide triphosphate hydrolases"/>
    <property type="match status" value="1"/>
</dbReference>
<dbReference type="EMBL" id="BAABAT010000001">
    <property type="protein sequence ID" value="GAA4243172.1"/>
    <property type="molecule type" value="Genomic_DNA"/>
</dbReference>
<sequence length="185" mass="20508">MAPGLILLAGTSESGKSSAGSYFAQEHHAHRIKIRTLLADLTSGRPATHEGVPMREGFDHREFLTVVRRLRESGDPQVLVIESFIDADLADATRRSWVAPARIVFITATHANRIARLTANAGISPEEAAAAIDRKDARKRVVEQWQQWRSLADDWIDNDGDIPGFLAELDAVLIRLNDQHDRVKG</sequence>
<dbReference type="InterPro" id="IPR027417">
    <property type="entry name" value="P-loop_NTPase"/>
</dbReference>
<evidence type="ECO:0000313" key="1">
    <source>
        <dbReference type="EMBL" id="GAA4243172.1"/>
    </source>
</evidence>